<protein>
    <submittedName>
        <fullName evidence="3">Uncharacterized protein</fullName>
    </submittedName>
</protein>
<feature type="transmembrane region" description="Helical" evidence="2">
    <location>
        <begin position="12"/>
        <end position="31"/>
    </location>
</feature>
<proteinExistence type="predicted"/>
<name>E8UAL8_DEIML</name>
<keyword evidence="4" id="KW-1185">Reference proteome</keyword>
<dbReference type="KEGG" id="dmr:Deima_2472"/>
<sequence precursor="true">MTYKGHLQSRQWPYPLAQALLAILACALLVFGPKGHVNVPATALPFLDAVHFNNGTVTATSTSAPSFSRASSWPSSSS</sequence>
<evidence type="ECO:0000256" key="2">
    <source>
        <dbReference type="SAM" id="Phobius"/>
    </source>
</evidence>
<evidence type="ECO:0000256" key="1">
    <source>
        <dbReference type="SAM" id="MobiDB-lite"/>
    </source>
</evidence>
<dbReference type="PROSITE" id="PS51257">
    <property type="entry name" value="PROKAR_LIPOPROTEIN"/>
    <property type="match status" value="1"/>
</dbReference>
<evidence type="ECO:0000313" key="4">
    <source>
        <dbReference type="Proteomes" id="UP000008635"/>
    </source>
</evidence>
<dbReference type="Proteomes" id="UP000008635">
    <property type="component" value="Chromosome"/>
</dbReference>
<reference evidence="4" key="2">
    <citation type="submission" date="2011-01" db="EMBL/GenBank/DDBJ databases">
        <title>The complete genome of Deinococcus maricopensis DSM 21211.</title>
        <authorList>
            <consortium name="US DOE Joint Genome Institute (JGI-PGF)"/>
            <person name="Lucas S."/>
            <person name="Copeland A."/>
            <person name="Lapidus A."/>
            <person name="Goodwin L."/>
            <person name="Pitluck S."/>
            <person name="Kyrpides N."/>
            <person name="Mavromatis K."/>
            <person name="Pagani I."/>
            <person name="Ivanova N."/>
            <person name="Ovchinnikova G."/>
            <person name="Zeytun A."/>
            <person name="Detter J.C."/>
            <person name="Han C."/>
            <person name="Land M."/>
            <person name="Hauser L."/>
            <person name="Markowitz V."/>
            <person name="Cheng J.-F."/>
            <person name="Hugenholtz P."/>
            <person name="Woyke T."/>
            <person name="Wu D."/>
            <person name="Pukall R."/>
            <person name="Gehrich-Schroeter G."/>
            <person name="Brambilla E."/>
            <person name="Klenk H.-P."/>
            <person name="Eisen J.A."/>
        </authorList>
    </citation>
    <scope>NUCLEOTIDE SEQUENCE [LARGE SCALE GENOMIC DNA]</scope>
    <source>
        <strain evidence="4">DSM 21211 / LMG 22137 / NRRL B-23946 / LB-34</strain>
    </source>
</reference>
<feature type="region of interest" description="Disordered" evidence="1">
    <location>
        <begin position="59"/>
        <end position="78"/>
    </location>
</feature>
<gene>
    <name evidence="3" type="ordered locus">Deima_2472</name>
</gene>
<dbReference type="AlphaFoldDB" id="E8UAL8"/>
<keyword evidence="2" id="KW-1133">Transmembrane helix</keyword>
<keyword evidence="2" id="KW-0812">Transmembrane</keyword>
<dbReference type="STRING" id="709986.Deima_2472"/>
<reference evidence="3 4" key="1">
    <citation type="journal article" date="2011" name="Stand. Genomic Sci.">
        <title>Complete genome sequence of Deinococcus maricopensis type strain (LB-34).</title>
        <authorList>
            <person name="Pukall R."/>
            <person name="Zeytun A."/>
            <person name="Lucas S."/>
            <person name="Lapidus A."/>
            <person name="Hammon N."/>
            <person name="Deshpande S."/>
            <person name="Nolan M."/>
            <person name="Cheng J.F."/>
            <person name="Pitluck S."/>
            <person name="Liolios K."/>
            <person name="Pagani I."/>
            <person name="Mikhailova N."/>
            <person name="Ivanova N."/>
            <person name="Mavromatis K."/>
            <person name="Pati A."/>
            <person name="Tapia R."/>
            <person name="Han C."/>
            <person name="Goodwin L."/>
            <person name="Chen A."/>
            <person name="Palaniappan K."/>
            <person name="Land M."/>
            <person name="Hauser L."/>
            <person name="Chang Y.J."/>
            <person name="Jeffries C.D."/>
            <person name="Brambilla E.M."/>
            <person name="Rohde M."/>
            <person name="Goker M."/>
            <person name="Detter J.C."/>
            <person name="Woyke T."/>
            <person name="Bristow J."/>
            <person name="Eisen J.A."/>
            <person name="Markowitz V."/>
            <person name="Hugenholtz P."/>
            <person name="Kyrpides N.C."/>
            <person name="Klenk H.P."/>
        </authorList>
    </citation>
    <scope>NUCLEOTIDE SEQUENCE [LARGE SCALE GENOMIC DNA]</scope>
    <source>
        <strain evidence="4">DSM 21211 / LMG 22137 / NRRL B-23946 / LB-34</strain>
    </source>
</reference>
<evidence type="ECO:0000313" key="3">
    <source>
        <dbReference type="EMBL" id="ADV68107.1"/>
    </source>
</evidence>
<organism evidence="3 4">
    <name type="scientific">Deinococcus maricopensis (strain DSM 21211 / LMG 22137 / NRRL B-23946 / LB-34)</name>
    <dbReference type="NCBI Taxonomy" id="709986"/>
    <lineage>
        <taxon>Bacteria</taxon>
        <taxon>Thermotogati</taxon>
        <taxon>Deinococcota</taxon>
        <taxon>Deinococci</taxon>
        <taxon>Deinococcales</taxon>
        <taxon>Deinococcaceae</taxon>
        <taxon>Deinococcus</taxon>
    </lineage>
</organism>
<dbReference type="EMBL" id="CP002454">
    <property type="protein sequence ID" value="ADV68107.1"/>
    <property type="molecule type" value="Genomic_DNA"/>
</dbReference>
<dbReference type="HOGENOM" id="CLU_2616156_0_0_0"/>
<keyword evidence="2" id="KW-0472">Membrane</keyword>
<accession>E8UAL8</accession>